<dbReference type="STRING" id="1586287.BBK82_23685"/>
<evidence type="ECO:0000256" key="1">
    <source>
        <dbReference type="SAM" id="Phobius"/>
    </source>
</evidence>
<keyword evidence="1" id="KW-0812">Transmembrane</keyword>
<keyword evidence="3" id="KW-1185">Reference proteome</keyword>
<dbReference type="KEGG" id="led:BBK82_23685"/>
<accession>A0A1B2HLL1</accession>
<name>A0A1B2HLL1_9PSEU</name>
<keyword evidence="1" id="KW-0472">Membrane</keyword>
<dbReference type="OrthoDB" id="3821205at2"/>
<dbReference type="EMBL" id="CP016793">
    <property type="protein sequence ID" value="ANZ38614.1"/>
    <property type="molecule type" value="Genomic_DNA"/>
</dbReference>
<evidence type="ECO:0000313" key="2">
    <source>
        <dbReference type="EMBL" id="ANZ38614.1"/>
    </source>
</evidence>
<dbReference type="RefSeq" id="WP_065916961.1">
    <property type="nucleotide sequence ID" value="NZ_CP016793.1"/>
</dbReference>
<dbReference type="Proteomes" id="UP000093053">
    <property type="component" value="Chromosome"/>
</dbReference>
<feature type="transmembrane region" description="Helical" evidence="1">
    <location>
        <begin position="43"/>
        <end position="63"/>
    </location>
</feature>
<proteinExistence type="predicted"/>
<protein>
    <submittedName>
        <fullName evidence="2">Uncharacterized protein</fullName>
    </submittedName>
</protein>
<dbReference type="AlphaFoldDB" id="A0A1B2HLL1"/>
<organism evidence="2 3">
    <name type="scientific">Lentzea guizhouensis</name>
    <dbReference type="NCBI Taxonomy" id="1586287"/>
    <lineage>
        <taxon>Bacteria</taxon>
        <taxon>Bacillati</taxon>
        <taxon>Actinomycetota</taxon>
        <taxon>Actinomycetes</taxon>
        <taxon>Pseudonocardiales</taxon>
        <taxon>Pseudonocardiaceae</taxon>
        <taxon>Lentzea</taxon>
    </lineage>
</organism>
<sequence>MNEQDLKRAFQDVVVTSSPPPAMDPNRALDVARKARSKRRSSLVGAVVAVLVVGVGLGSAFALNPKGTGEYLVGAGQSSSSKPGEPLTEWGDRWPAGQTDRTARQGPQAARGVQLLESIKASAQSHGYETPALKFQSQGYSNGDMQWTQAQIASDKGEQPELWEYTAYVPVRKNGKVGKLTIEVSTPNPEDASEPCALARQFWGMSKATCKVRDVDGLKVGDASSQEQGRVMDWMSFKHPNGWVVNVAQSASYDGGGYPPLDGNPFLASELGKMAVDPKFVLIGG</sequence>
<gene>
    <name evidence="2" type="ORF">BBK82_23685</name>
</gene>
<reference evidence="2 3" key="1">
    <citation type="submission" date="2016-07" db="EMBL/GenBank/DDBJ databases">
        <title>Complete genome sequence of the Lentzea guizhouensis DHS C013.</title>
        <authorList>
            <person name="Cao C."/>
        </authorList>
    </citation>
    <scope>NUCLEOTIDE SEQUENCE [LARGE SCALE GENOMIC DNA]</scope>
    <source>
        <strain evidence="2 3">DHS C013</strain>
    </source>
</reference>
<keyword evidence="1" id="KW-1133">Transmembrane helix</keyword>
<evidence type="ECO:0000313" key="3">
    <source>
        <dbReference type="Proteomes" id="UP000093053"/>
    </source>
</evidence>